<comment type="caution">
    <text evidence="4">The sequence shown here is derived from an EMBL/GenBank/DDBJ whole genome shotgun (WGS) entry which is preliminary data.</text>
</comment>
<dbReference type="InterPro" id="IPR003488">
    <property type="entry name" value="DprA"/>
</dbReference>
<sequence length="376" mass="40457">MTPKALEMKYWLALNAISGLGPRRGRELLKSFGNPEAILNASERRLREVSEIGDTLARKIVAWREEINIEKELELIAKGNIKVLTIEDSGYPSYLSKIFDPPLVLYVKGELLPKDLAAVAIVGSRRPSIYGKMTAEKLGRELGANGLTIISGMARGIDSAAHKGALSSGGRTIAVLGNGLGIIYPAENEALADDIAMSGAVISEFPMLTPPERGNFPRRNRIISGLSLGVVVVEAARRSGALITVDRALEQGKEVFAIPGRVDSPISWGTNNLIQQGAKIATTSDSIVEELEPLLRNLQQIEGGTKELKSSASGKLTPALGGDEKRLYELLSDAKDIDTIIAESGFSASKVSSTLTTLQIKKLIKEFPGKVFVRSR</sequence>
<organism evidence="4 5">
    <name type="scientific">candidate division NPL-UPA2 bacterium Unc8</name>
    <dbReference type="NCBI Taxonomy" id="1980939"/>
    <lineage>
        <taxon>Bacteria</taxon>
    </lineage>
</organism>
<proteinExistence type="inferred from homology"/>
<dbReference type="PANTHER" id="PTHR43022:SF1">
    <property type="entry name" value="PROTEIN SMF"/>
    <property type="match status" value="1"/>
</dbReference>
<protein>
    <submittedName>
        <fullName evidence="4">DNA-protecting protein DprA</fullName>
    </submittedName>
</protein>
<comment type="similarity">
    <text evidence="1">Belongs to the DprA/Smf family.</text>
</comment>
<reference evidence="4 5" key="1">
    <citation type="submission" date="2018-08" db="EMBL/GenBank/DDBJ databases">
        <title>Draft genome of candidate division NPL-UPA2 bacterium Unc8 that adapted to ultra-basic serpentinizing groundwater.</title>
        <authorList>
            <person name="Ishii S."/>
            <person name="Suzuki S."/>
            <person name="Nealson K.H."/>
        </authorList>
    </citation>
    <scope>NUCLEOTIDE SEQUENCE [LARGE SCALE GENOMIC DNA]</scope>
    <source>
        <strain evidence="4">Unc8</strain>
    </source>
</reference>
<dbReference type="NCBIfam" id="TIGR00732">
    <property type="entry name" value="dprA"/>
    <property type="match status" value="1"/>
</dbReference>
<dbReference type="InterPro" id="IPR036388">
    <property type="entry name" value="WH-like_DNA-bd_sf"/>
</dbReference>
<dbReference type="Gene3D" id="3.40.50.450">
    <property type="match status" value="1"/>
</dbReference>
<dbReference type="GO" id="GO:0009294">
    <property type="term" value="P:DNA-mediated transformation"/>
    <property type="evidence" value="ECO:0007669"/>
    <property type="project" value="InterPro"/>
</dbReference>
<evidence type="ECO:0000256" key="1">
    <source>
        <dbReference type="ARBA" id="ARBA00006525"/>
    </source>
</evidence>
<evidence type="ECO:0000259" key="3">
    <source>
        <dbReference type="Pfam" id="PF17782"/>
    </source>
</evidence>
<dbReference type="Proteomes" id="UP000266287">
    <property type="component" value="Unassembled WGS sequence"/>
</dbReference>
<feature type="domain" description="DprA winged helix" evidence="3">
    <location>
        <begin position="317"/>
        <end position="370"/>
    </location>
</feature>
<dbReference type="InterPro" id="IPR057666">
    <property type="entry name" value="DrpA_SLOG"/>
</dbReference>
<dbReference type="Pfam" id="PF17782">
    <property type="entry name" value="WHD_DprA"/>
    <property type="match status" value="1"/>
</dbReference>
<evidence type="ECO:0000313" key="4">
    <source>
        <dbReference type="EMBL" id="RII01060.1"/>
    </source>
</evidence>
<evidence type="ECO:0000313" key="5">
    <source>
        <dbReference type="Proteomes" id="UP000266287"/>
    </source>
</evidence>
<accession>A0A399G0D9</accession>
<feature type="domain" description="Smf/DprA SLOG" evidence="2">
    <location>
        <begin position="82"/>
        <end position="291"/>
    </location>
</feature>
<dbReference type="Pfam" id="PF02481">
    <property type="entry name" value="DNA_processg_A"/>
    <property type="match status" value="1"/>
</dbReference>
<dbReference type="PANTHER" id="PTHR43022">
    <property type="entry name" value="PROTEIN SMF"/>
    <property type="match status" value="1"/>
</dbReference>
<dbReference type="InterPro" id="IPR041614">
    <property type="entry name" value="DprA_WH"/>
</dbReference>
<gene>
    <name evidence="4" type="primary">dprA</name>
    <name evidence="4" type="ORF">B9J77_00555</name>
</gene>
<name>A0A399G0D9_UNCN2</name>
<dbReference type="Gene3D" id="1.10.10.10">
    <property type="entry name" value="Winged helix-like DNA-binding domain superfamily/Winged helix DNA-binding domain"/>
    <property type="match status" value="1"/>
</dbReference>
<dbReference type="EMBL" id="NDHY01000001">
    <property type="protein sequence ID" value="RII01060.1"/>
    <property type="molecule type" value="Genomic_DNA"/>
</dbReference>
<dbReference type="Pfam" id="PF14520">
    <property type="entry name" value="HHH_5"/>
    <property type="match status" value="1"/>
</dbReference>
<dbReference type="AlphaFoldDB" id="A0A399G0D9"/>
<dbReference type="InterPro" id="IPR010994">
    <property type="entry name" value="RuvA_2-like"/>
</dbReference>
<evidence type="ECO:0000259" key="2">
    <source>
        <dbReference type="Pfam" id="PF02481"/>
    </source>
</evidence>
<dbReference type="SUPFAM" id="SSF47781">
    <property type="entry name" value="RuvA domain 2-like"/>
    <property type="match status" value="1"/>
</dbReference>
<dbReference type="SUPFAM" id="SSF102405">
    <property type="entry name" value="MCP/YpsA-like"/>
    <property type="match status" value="1"/>
</dbReference>